<proteinExistence type="predicted"/>
<comment type="caution">
    <text evidence="1">The sequence shown here is derived from an EMBL/GenBank/DDBJ whole genome shotgun (WGS) entry which is preliminary data.</text>
</comment>
<keyword evidence="2" id="KW-1185">Reference proteome</keyword>
<accession>A0AAD5JUN7</accession>
<gene>
    <name evidence="1" type="ORF">LWI28_028502</name>
</gene>
<name>A0AAD5JUN7_ACENE</name>
<reference evidence="1 2" key="1">
    <citation type="journal article" date="2022" name="Plant J.">
        <title>Strategies of tolerance reflected in two North American maple genomes.</title>
        <authorList>
            <person name="McEvoy S.L."/>
            <person name="Sezen U.U."/>
            <person name="Trouern-Trend A."/>
            <person name="McMahon S.M."/>
            <person name="Schaberg P.G."/>
            <person name="Yang J."/>
            <person name="Wegrzyn J.L."/>
            <person name="Swenson N.G."/>
        </authorList>
    </citation>
    <scope>NUCLEOTIDE SEQUENCE [LARGE SCALE GENOMIC DNA]</scope>
    <source>
        <strain evidence="1">91603</strain>
    </source>
</reference>
<organism evidence="1 2">
    <name type="scientific">Acer negundo</name>
    <name type="common">Box elder</name>
    <dbReference type="NCBI Taxonomy" id="4023"/>
    <lineage>
        <taxon>Eukaryota</taxon>
        <taxon>Viridiplantae</taxon>
        <taxon>Streptophyta</taxon>
        <taxon>Embryophyta</taxon>
        <taxon>Tracheophyta</taxon>
        <taxon>Spermatophyta</taxon>
        <taxon>Magnoliopsida</taxon>
        <taxon>eudicotyledons</taxon>
        <taxon>Gunneridae</taxon>
        <taxon>Pentapetalae</taxon>
        <taxon>rosids</taxon>
        <taxon>malvids</taxon>
        <taxon>Sapindales</taxon>
        <taxon>Sapindaceae</taxon>
        <taxon>Hippocastanoideae</taxon>
        <taxon>Acereae</taxon>
        <taxon>Acer</taxon>
    </lineage>
</organism>
<sequence>MACIISRPRLNRKSEAYRPHRPSYGRWLLVGLWIFAISQLLQRDCVTVESQNFICATVESQNFIFVVNISLYCKEEERER</sequence>
<dbReference type="AlphaFoldDB" id="A0AAD5JUN7"/>
<evidence type="ECO:0000313" key="2">
    <source>
        <dbReference type="Proteomes" id="UP001064489"/>
    </source>
</evidence>
<dbReference type="Proteomes" id="UP001064489">
    <property type="component" value="Chromosome 13"/>
</dbReference>
<evidence type="ECO:0000313" key="1">
    <source>
        <dbReference type="EMBL" id="KAI9199162.1"/>
    </source>
</evidence>
<protein>
    <submittedName>
        <fullName evidence="1">Uncharacterized protein</fullName>
    </submittedName>
</protein>
<dbReference type="EMBL" id="JAJSOW010000002">
    <property type="protein sequence ID" value="KAI9199162.1"/>
    <property type="molecule type" value="Genomic_DNA"/>
</dbReference>